<dbReference type="EMBL" id="AE015924">
    <property type="protein sequence ID" value="AAQ66166.1"/>
    <property type="molecule type" value="Genomic_DNA"/>
</dbReference>
<organism evidence="1 2">
    <name type="scientific">Porphyromonas gingivalis (strain ATCC BAA-308 / W83)</name>
    <dbReference type="NCBI Taxonomy" id="242619"/>
    <lineage>
        <taxon>Bacteria</taxon>
        <taxon>Pseudomonadati</taxon>
        <taxon>Bacteroidota</taxon>
        <taxon>Bacteroidia</taxon>
        <taxon>Bacteroidales</taxon>
        <taxon>Porphyromonadaceae</taxon>
        <taxon>Porphyromonas</taxon>
    </lineage>
</organism>
<dbReference type="DNASU" id="2553106"/>
<dbReference type="eggNOG" id="ENOG5032PW9">
    <property type="taxonomic scope" value="Bacteria"/>
</dbReference>
<dbReference type="HOGENOM" id="CLU_082367_0_0_10"/>
<reference evidence="1 2" key="1">
    <citation type="journal article" date="2003" name="J. Bacteriol.">
        <title>Complete genome sequence of the oral pathogenic bacterium Porphyromonas gingivalis strain W83.</title>
        <authorList>
            <person name="Nelson K."/>
            <person name="Fleishmann R."/>
            <person name="DeBoy R."/>
            <person name="Paulsen I."/>
            <person name="Fouts D."/>
            <person name="Eisen J."/>
            <person name="Daugherty S."/>
            <person name="Dodson R."/>
            <person name="Durkin A."/>
            <person name="Gwinn M."/>
            <person name="Haft D."/>
            <person name="Kolonay J."/>
            <person name="Nelson W."/>
            <person name="White O."/>
            <person name="Mason T."/>
            <person name="Tallon L."/>
            <person name="Gray J."/>
            <person name="Granger D."/>
            <person name="Tettelin H."/>
            <person name="Dong H."/>
            <person name="Galvin J."/>
            <person name="Duncan M."/>
            <person name="Dewhirst F."/>
            <person name="Fraser C."/>
        </authorList>
    </citation>
    <scope>NUCLEOTIDE SEQUENCE [LARGE SCALE GENOMIC DNA]</scope>
    <source>
        <strain evidence="2">ATCC BAA-308 / W83</strain>
    </source>
</reference>
<dbReference type="KEGG" id="pgi:PG_1050"/>
<dbReference type="EnsemblBacteria" id="AAQ66166">
    <property type="protein sequence ID" value="AAQ66166"/>
    <property type="gene ID" value="PG_1050"/>
</dbReference>
<gene>
    <name evidence="1" type="ordered locus">PG_1050</name>
</gene>
<proteinExistence type="predicted"/>
<accession>Q7MVK7</accession>
<evidence type="ECO:0000313" key="2">
    <source>
        <dbReference type="Proteomes" id="UP000000588"/>
    </source>
</evidence>
<keyword evidence="2" id="KW-1185">Reference proteome</keyword>
<protein>
    <submittedName>
        <fullName evidence="1">Uncharacterized protein</fullName>
    </submittedName>
</protein>
<sequence length="298" mass="33477">MREMSIAFSRYIGMMRRIFLPFLLFLLLLHSIGCKQGTKSGAGQLLALMHEAYEHADYSGVRILADSLHRHYSTDTVARKEALSLSRQAEYKECERNLAFADSALLVLSDRIDSMSHPFSKTSSVEGRSPEFYLSGFGEASGQEHTRLRCSTDTLGNLIVLSVYAGAEAINHTAIRVTDMQTKSMLQTRDIPYDAALNYRFADLGLHYEIVTYPVEETVKMGELFIQADSEGHALRIDLMAGGKAMHTFQVSKTGVKSLSETARLSQMYSYRTTLMGEREKAEKRIRYLSDKLGLSSR</sequence>
<dbReference type="Proteomes" id="UP000000588">
    <property type="component" value="Chromosome"/>
</dbReference>
<dbReference type="STRING" id="242619.PG_1050"/>
<dbReference type="AlphaFoldDB" id="Q7MVK7"/>
<evidence type="ECO:0000313" key="1">
    <source>
        <dbReference type="EMBL" id="AAQ66166.1"/>
    </source>
</evidence>
<name>Q7MVK7_PORGI</name>